<sequence>MPSAIEHWIDLLFLQRDPRELAIKVVGCLAVAILILLLARGLLRDGNSKYYPISPPGLPIIGNIHQIPPVRSYLKLTEWSRQYGGIYMLRFASRKAFVLSDRQIVKDLMDKRNSITSNRPPAEILENLLYDGDEMLLWQPNNPRWRTARKFLHQNFMSSMVENTHMPLIDAEATQLLRDILEDPQNFLQHSKRFGNSFMMSVGYGIRTPTAQTRHMVQIGKVLAKTTELLQPGGLPPVDLFPFLRWVPQRFLGFWRDKVSQTRKEINDLYLGYFDLVIARREAQGRVECFADRVIEQQNSLQWNRHQQAFMAGLLMEAGSDTVASAMNAFFNLILANPEWAKKAQKQIDGVIGEDRAPTLADLEKLPIVNAIMKETLRLKPIAPVGFPHALTEDTWVNGHFLPKGSDLIVNIYAIHRDEKRFPNPEVFDPGRYLDKPALADEYAHLADYEARDHYSYGVGRRLCPGIHLAERALFTTIAKSLWAFDITPQLDSDGRPYPVDTSSETGYADGVAIGPLPFPCEIKVRSERREKTILQEYANAERTVFPIYSVPKE</sequence>
<dbReference type="GO" id="GO:0020037">
    <property type="term" value="F:heme binding"/>
    <property type="evidence" value="ECO:0007669"/>
    <property type="project" value="InterPro"/>
</dbReference>
<dbReference type="RefSeq" id="XP_016617492.1">
    <property type="nucleotide sequence ID" value="XM_016766334.1"/>
</dbReference>
<evidence type="ECO:0000256" key="7">
    <source>
        <dbReference type="PIRSR" id="PIRSR602401-1"/>
    </source>
</evidence>
<dbReference type="AlphaFoldDB" id="A0A0D2HC04"/>
<organism evidence="9 10">
    <name type="scientific">Cladophialophora bantiana (strain ATCC 10958 / CBS 173.52 / CDC B-1940 / NIH 8579)</name>
    <name type="common">Xylohypha bantiana</name>
    <dbReference type="NCBI Taxonomy" id="1442370"/>
    <lineage>
        <taxon>Eukaryota</taxon>
        <taxon>Fungi</taxon>
        <taxon>Dikarya</taxon>
        <taxon>Ascomycota</taxon>
        <taxon>Pezizomycotina</taxon>
        <taxon>Eurotiomycetes</taxon>
        <taxon>Chaetothyriomycetidae</taxon>
        <taxon>Chaetothyriales</taxon>
        <taxon>Herpotrichiellaceae</taxon>
        <taxon>Cladophialophora</taxon>
    </lineage>
</organism>
<evidence type="ECO:0000256" key="3">
    <source>
        <dbReference type="ARBA" id="ARBA00022723"/>
    </source>
</evidence>
<dbReference type="CDD" id="cd11065">
    <property type="entry name" value="CYP64-like"/>
    <property type="match status" value="1"/>
</dbReference>
<evidence type="ECO:0008006" key="11">
    <source>
        <dbReference type="Google" id="ProtNLM"/>
    </source>
</evidence>
<dbReference type="EMBL" id="KN846992">
    <property type="protein sequence ID" value="KIW90823.1"/>
    <property type="molecule type" value="Genomic_DNA"/>
</dbReference>
<comment type="cofactor">
    <cofactor evidence="1 7">
        <name>heme</name>
        <dbReference type="ChEBI" id="CHEBI:30413"/>
    </cofactor>
</comment>
<dbReference type="InterPro" id="IPR001128">
    <property type="entry name" value="Cyt_P450"/>
</dbReference>
<dbReference type="InterPro" id="IPR036396">
    <property type="entry name" value="Cyt_P450_sf"/>
</dbReference>
<comment type="similarity">
    <text evidence="2">Belongs to the cytochrome P450 family.</text>
</comment>
<evidence type="ECO:0000256" key="2">
    <source>
        <dbReference type="ARBA" id="ARBA00010617"/>
    </source>
</evidence>
<dbReference type="GO" id="GO:0004497">
    <property type="term" value="F:monooxygenase activity"/>
    <property type="evidence" value="ECO:0007669"/>
    <property type="project" value="UniProtKB-KW"/>
</dbReference>
<dbReference type="PANTHER" id="PTHR46300">
    <property type="entry name" value="P450, PUTATIVE (EUROFUNG)-RELATED-RELATED"/>
    <property type="match status" value="1"/>
</dbReference>
<proteinExistence type="inferred from homology"/>
<dbReference type="Gene3D" id="1.10.630.10">
    <property type="entry name" value="Cytochrome P450"/>
    <property type="match status" value="1"/>
</dbReference>
<keyword evidence="5 7" id="KW-0408">Iron</keyword>
<dbReference type="GeneID" id="27701534"/>
<accession>A0A0D2HC04</accession>
<dbReference type="Proteomes" id="UP000053789">
    <property type="component" value="Unassembled WGS sequence"/>
</dbReference>
<feature type="binding site" description="axial binding residue" evidence="7">
    <location>
        <position position="464"/>
    </location>
    <ligand>
        <name>heme</name>
        <dbReference type="ChEBI" id="CHEBI:30413"/>
    </ligand>
    <ligandPart>
        <name>Fe</name>
        <dbReference type="ChEBI" id="CHEBI:18248"/>
    </ligandPart>
</feature>
<dbReference type="GO" id="GO:0016705">
    <property type="term" value="F:oxidoreductase activity, acting on paired donors, with incorporation or reduction of molecular oxygen"/>
    <property type="evidence" value="ECO:0007669"/>
    <property type="project" value="InterPro"/>
</dbReference>
<keyword evidence="6" id="KW-0503">Monooxygenase</keyword>
<feature type="transmembrane region" description="Helical" evidence="8">
    <location>
        <begin position="21"/>
        <end position="43"/>
    </location>
</feature>
<keyword evidence="7" id="KW-0349">Heme</keyword>
<dbReference type="Pfam" id="PF00067">
    <property type="entry name" value="p450"/>
    <property type="match status" value="1"/>
</dbReference>
<evidence type="ECO:0000256" key="1">
    <source>
        <dbReference type="ARBA" id="ARBA00001971"/>
    </source>
</evidence>
<keyword evidence="10" id="KW-1185">Reference proteome</keyword>
<keyword evidence="3 7" id="KW-0479">Metal-binding</keyword>
<dbReference type="OrthoDB" id="1103324at2759"/>
<evidence type="ECO:0000313" key="9">
    <source>
        <dbReference type="EMBL" id="KIW90823.1"/>
    </source>
</evidence>
<evidence type="ECO:0000256" key="4">
    <source>
        <dbReference type="ARBA" id="ARBA00023002"/>
    </source>
</evidence>
<keyword evidence="8" id="KW-0472">Membrane</keyword>
<dbReference type="InterPro" id="IPR002401">
    <property type="entry name" value="Cyt_P450_E_grp-I"/>
</dbReference>
<evidence type="ECO:0000313" key="10">
    <source>
        <dbReference type="Proteomes" id="UP000053789"/>
    </source>
</evidence>
<name>A0A0D2HC04_CLAB1</name>
<dbReference type="InterPro" id="IPR050364">
    <property type="entry name" value="Cytochrome_P450_fung"/>
</dbReference>
<keyword evidence="8" id="KW-1133">Transmembrane helix</keyword>
<dbReference type="SUPFAM" id="SSF48264">
    <property type="entry name" value="Cytochrome P450"/>
    <property type="match status" value="1"/>
</dbReference>
<protein>
    <recommendedName>
        <fullName evidence="11">Cytochrome P450</fullName>
    </recommendedName>
</protein>
<keyword evidence="4" id="KW-0560">Oxidoreductase</keyword>
<gene>
    <name evidence="9" type="ORF">Z519_08606</name>
</gene>
<dbReference type="VEuPathDB" id="FungiDB:Z519_08606"/>
<dbReference type="PRINTS" id="PR00463">
    <property type="entry name" value="EP450I"/>
</dbReference>
<reference evidence="9" key="1">
    <citation type="submission" date="2015-01" db="EMBL/GenBank/DDBJ databases">
        <title>The Genome Sequence of Cladophialophora bantiana CBS 173.52.</title>
        <authorList>
            <consortium name="The Broad Institute Genomics Platform"/>
            <person name="Cuomo C."/>
            <person name="de Hoog S."/>
            <person name="Gorbushina A."/>
            <person name="Stielow B."/>
            <person name="Teixiera M."/>
            <person name="Abouelleil A."/>
            <person name="Chapman S.B."/>
            <person name="Priest M."/>
            <person name="Young S.K."/>
            <person name="Wortman J."/>
            <person name="Nusbaum C."/>
            <person name="Birren B."/>
        </authorList>
    </citation>
    <scope>NUCLEOTIDE SEQUENCE [LARGE SCALE GENOMIC DNA]</scope>
    <source>
        <strain evidence="9">CBS 173.52</strain>
    </source>
</reference>
<dbReference type="PRINTS" id="PR00385">
    <property type="entry name" value="P450"/>
</dbReference>
<evidence type="ECO:0000256" key="5">
    <source>
        <dbReference type="ARBA" id="ARBA00023004"/>
    </source>
</evidence>
<dbReference type="GO" id="GO:0005506">
    <property type="term" value="F:iron ion binding"/>
    <property type="evidence" value="ECO:0007669"/>
    <property type="project" value="InterPro"/>
</dbReference>
<keyword evidence="8" id="KW-0812">Transmembrane</keyword>
<dbReference type="PANTHER" id="PTHR46300:SF2">
    <property type="entry name" value="CYTOCHROME P450 MONOOXYGENASE ALNH-RELATED"/>
    <property type="match status" value="1"/>
</dbReference>
<evidence type="ECO:0000256" key="8">
    <source>
        <dbReference type="SAM" id="Phobius"/>
    </source>
</evidence>
<dbReference type="HOGENOM" id="CLU_001570_2_1_1"/>
<evidence type="ECO:0000256" key="6">
    <source>
        <dbReference type="ARBA" id="ARBA00023033"/>
    </source>
</evidence>